<evidence type="ECO:0000256" key="2">
    <source>
        <dbReference type="SAM" id="Coils"/>
    </source>
</evidence>
<dbReference type="Gene3D" id="2.60.210.10">
    <property type="entry name" value="Apoptosis, Tumor Necrosis Factor Receptor Associated Protein 2, Chain A"/>
    <property type="match status" value="1"/>
</dbReference>
<dbReference type="InterPro" id="IPR002083">
    <property type="entry name" value="MATH/TRAF_dom"/>
</dbReference>
<sequence>MEDQKQTSFTFEIDNFFDNEGLLMFIPKEILMMITCQLSLYLYVANPESLRLGWKRRASFSFVLLNESGKELFKKPEILFNFFNAEVTGWGYTKALPLKELKKKGLLEKKKIIVKVEVKVVEVIDGGHVTGKDTLDVSGFQVLYSQAIRVSKLFVKHPDMAVNFRLTNQLVRTTYINILLGLIETLEKPPHSISETELGNARSELNDLTQAGFKLEWLKTKIDEVSLKRKVSNAPNDTRVQELEEDIKNIKDELNKEKVKFLSLEQTVSDLRDEVWDFKDELNKKRKLNPQ</sequence>
<dbReference type="InterPro" id="IPR007942">
    <property type="entry name" value="PLipase-like"/>
</dbReference>
<dbReference type="Pfam" id="PF05278">
    <property type="entry name" value="PEARLI-4"/>
    <property type="match status" value="1"/>
</dbReference>
<dbReference type="PANTHER" id="PTHR46236">
    <property type="entry name" value="TRAF-LIKE SUPERFAMILY PROTEIN"/>
    <property type="match status" value="1"/>
</dbReference>
<evidence type="ECO:0000259" key="3">
    <source>
        <dbReference type="PROSITE" id="PS50144"/>
    </source>
</evidence>
<dbReference type="CDD" id="cd00121">
    <property type="entry name" value="MATH"/>
    <property type="match status" value="1"/>
</dbReference>
<feature type="coiled-coil region" evidence="2">
    <location>
        <begin position="240"/>
        <end position="274"/>
    </location>
</feature>
<gene>
    <name evidence="4" type="ORF">MERR_LOCUS16827</name>
</gene>
<dbReference type="InterPro" id="IPR008974">
    <property type="entry name" value="TRAF-like"/>
</dbReference>
<feature type="domain" description="MATH" evidence="3">
    <location>
        <begin position="1"/>
        <end position="118"/>
    </location>
</feature>
<dbReference type="PANTHER" id="PTHR46236:SF12">
    <property type="entry name" value="MATH DOMAIN-CONTAINING PROTEIN"/>
    <property type="match status" value="1"/>
</dbReference>
<reference evidence="4" key="1">
    <citation type="submission" date="2020-01" db="EMBL/GenBank/DDBJ databases">
        <authorList>
            <person name="Mishra B."/>
        </authorList>
    </citation>
    <scope>NUCLEOTIDE SEQUENCE [LARGE SCALE GENOMIC DNA]</scope>
</reference>
<evidence type="ECO:0000313" key="4">
    <source>
        <dbReference type="EMBL" id="CAA7029592.1"/>
    </source>
</evidence>
<evidence type="ECO:0000313" key="5">
    <source>
        <dbReference type="Proteomes" id="UP000467841"/>
    </source>
</evidence>
<dbReference type="Pfam" id="PF22486">
    <property type="entry name" value="MATH_2"/>
    <property type="match status" value="1"/>
</dbReference>
<dbReference type="InterPro" id="IPR050804">
    <property type="entry name" value="MCC"/>
</dbReference>
<dbReference type="AlphaFoldDB" id="A0A6D2IVU9"/>
<organism evidence="4 5">
    <name type="scientific">Microthlaspi erraticum</name>
    <dbReference type="NCBI Taxonomy" id="1685480"/>
    <lineage>
        <taxon>Eukaryota</taxon>
        <taxon>Viridiplantae</taxon>
        <taxon>Streptophyta</taxon>
        <taxon>Embryophyta</taxon>
        <taxon>Tracheophyta</taxon>
        <taxon>Spermatophyta</taxon>
        <taxon>Magnoliopsida</taxon>
        <taxon>eudicotyledons</taxon>
        <taxon>Gunneridae</taxon>
        <taxon>Pentapetalae</taxon>
        <taxon>rosids</taxon>
        <taxon>malvids</taxon>
        <taxon>Brassicales</taxon>
        <taxon>Brassicaceae</taxon>
        <taxon>Coluteocarpeae</taxon>
        <taxon>Microthlaspi</taxon>
    </lineage>
</organism>
<dbReference type="OrthoDB" id="507001at2759"/>
<dbReference type="PROSITE" id="PS50144">
    <property type="entry name" value="MATH"/>
    <property type="match status" value="1"/>
</dbReference>
<dbReference type="Proteomes" id="UP000467841">
    <property type="component" value="Unassembled WGS sequence"/>
</dbReference>
<name>A0A6D2IVU9_9BRAS</name>
<comment type="caution">
    <text evidence="4">The sequence shown here is derived from an EMBL/GenBank/DDBJ whole genome shotgun (WGS) entry which is preliminary data.</text>
</comment>
<proteinExistence type="predicted"/>
<accession>A0A6D2IVU9</accession>
<dbReference type="SUPFAM" id="SSF49599">
    <property type="entry name" value="TRAF domain-like"/>
    <property type="match status" value="1"/>
</dbReference>
<protein>
    <recommendedName>
        <fullName evidence="3">MATH domain-containing protein</fullName>
    </recommendedName>
</protein>
<keyword evidence="1 2" id="KW-0175">Coiled coil</keyword>
<evidence type="ECO:0000256" key="1">
    <source>
        <dbReference type="ARBA" id="ARBA00023054"/>
    </source>
</evidence>
<dbReference type="EMBL" id="CACVBM020001085">
    <property type="protein sequence ID" value="CAA7029592.1"/>
    <property type="molecule type" value="Genomic_DNA"/>
</dbReference>
<keyword evidence="5" id="KW-1185">Reference proteome</keyword>